<accession>A0A0F5PVG9</accession>
<dbReference type="Pfam" id="PF13460">
    <property type="entry name" value="NAD_binding_10"/>
    <property type="match status" value="1"/>
</dbReference>
<dbReference type="SUPFAM" id="SSF51735">
    <property type="entry name" value="NAD(P)-binding Rossmann-fold domains"/>
    <property type="match status" value="1"/>
</dbReference>
<feature type="domain" description="NAD(P)-binding" evidence="1">
    <location>
        <begin position="13"/>
        <end position="188"/>
    </location>
</feature>
<organism evidence="3 5">
    <name type="scientific">Devosia psychrophila</name>
    <dbReference type="NCBI Taxonomy" id="728005"/>
    <lineage>
        <taxon>Bacteria</taxon>
        <taxon>Pseudomonadati</taxon>
        <taxon>Pseudomonadota</taxon>
        <taxon>Alphaproteobacteria</taxon>
        <taxon>Hyphomicrobiales</taxon>
        <taxon>Devosiaceae</taxon>
        <taxon>Devosia</taxon>
    </lineage>
</organism>
<reference evidence="2 4" key="1">
    <citation type="submission" date="2015-03" db="EMBL/GenBank/DDBJ databases">
        <authorList>
            <person name="Lepp D."/>
            <person name="Hassan Y.I."/>
            <person name="Li X.-Z."/>
            <person name="Zhou T."/>
        </authorList>
    </citation>
    <scope>NUCLEOTIDE SEQUENCE [LARGE SCALE GENOMIC DNA]</scope>
    <source>
        <strain evidence="2 4">Cr7-05</strain>
    </source>
</reference>
<keyword evidence="4" id="KW-1185">Reference proteome</keyword>
<reference evidence="3 5" key="2">
    <citation type="submission" date="2016-10" db="EMBL/GenBank/DDBJ databases">
        <authorList>
            <person name="de Groot N.N."/>
        </authorList>
    </citation>
    <scope>NUCLEOTIDE SEQUENCE [LARGE SCALE GENOMIC DNA]</scope>
    <source>
        <strain evidence="3 5">CGMCC 1.10210</strain>
    </source>
</reference>
<dbReference type="EMBL" id="LAPV01000134">
    <property type="protein sequence ID" value="KKC32406.1"/>
    <property type="molecule type" value="Genomic_DNA"/>
</dbReference>
<dbReference type="OrthoDB" id="7771794at2"/>
<evidence type="ECO:0000259" key="1">
    <source>
        <dbReference type="Pfam" id="PF13460"/>
    </source>
</evidence>
<evidence type="ECO:0000313" key="5">
    <source>
        <dbReference type="Proteomes" id="UP000182258"/>
    </source>
</evidence>
<sequence>MTQFKDQTLLVTGAGGNLGRLAVEELLVRGATKIVAGTRDTAKLADLAAKGVDVRHLDFDDAASVAKAFAGVDRLLLISTVAHNRTEQQANAVAAAKAAGVTYIAYTSAPNARPNADAGGINDHYWTEQAIAASGLDFTLLRNHIYADMTIFGAGAALASGQLFDATDGKGRNYVTRLDTARTAAGALLSATGKEIVDVTGPTPVSQEEVAALYTKLTGKPVARVGLTGEQLLGGLEAAGVPSFMATLLVAFDLDAADGHHVITTNTVERYSGRKPETLESFLTANKAALGA</sequence>
<dbReference type="Gene3D" id="3.90.25.10">
    <property type="entry name" value="UDP-galactose 4-epimerase, domain 1"/>
    <property type="match status" value="1"/>
</dbReference>
<dbReference type="Proteomes" id="UP000182258">
    <property type="component" value="Unassembled WGS sequence"/>
</dbReference>
<dbReference type="AlphaFoldDB" id="A0A0F5PVG9"/>
<evidence type="ECO:0000313" key="3">
    <source>
        <dbReference type="EMBL" id="SFC14076.1"/>
    </source>
</evidence>
<evidence type="ECO:0000313" key="2">
    <source>
        <dbReference type="EMBL" id="KKC32406.1"/>
    </source>
</evidence>
<dbReference type="PANTHER" id="PTHR47129">
    <property type="entry name" value="QUINONE OXIDOREDUCTASE 2"/>
    <property type="match status" value="1"/>
</dbReference>
<dbReference type="PANTHER" id="PTHR47129:SF1">
    <property type="entry name" value="NMRA-LIKE DOMAIN-CONTAINING PROTEIN"/>
    <property type="match status" value="1"/>
</dbReference>
<dbReference type="PATRIC" id="fig|728005.3.peg.973"/>
<evidence type="ECO:0000313" key="4">
    <source>
        <dbReference type="Proteomes" id="UP000033519"/>
    </source>
</evidence>
<dbReference type="Gene3D" id="3.40.50.720">
    <property type="entry name" value="NAD(P)-binding Rossmann-like Domain"/>
    <property type="match status" value="1"/>
</dbReference>
<protein>
    <submittedName>
        <fullName evidence="3">NAD(P)H dehydrogenase (Quinone)</fullName>
    </submittedName>
    <submittedName>
        <fullName evidence="2">Nucleoside-diphosphate sugar epimerase</fullName>
    </submittedName>
</protein>
<dbReference type="InterPro" id="IPR036291">
    <property type="entry name" value="NAD(P)-bd_dom_sf"/>
</dbReference>
<name>A0A0F5PVG9_9HYPH</name>
<dbReference type="RefSeq" id="WP_046171620.1">
    <property type="nucleotide sequence ID" value="NZ_FOMB01000002.1"/>
</dbReference>
<gene>
    <name evidence="3" type="ORF">SAMN04488059_102272</name>
    <name evidence="2" type="ORF">WH91_13995</name>
</gene>
<proteinExistence type="predicted"/>
<dbReference type="InterPro" id="IPR052718">
    <property type="entry name" value="NmrA-type_oxidoreductase"/>
</dbReference>
<dbReference type="InterPro" id="IPR016040">
    <property type="entry name" value="NAD(P)-bd_dom"/>
</dbReference>
<dbReference type="Proteomes" id="UP000033519">
    <property type="component" value="Unassembled WGS sequence"/>
</dbReference>
<dbReference type="EMBL" id="FOMB01000002">
    <property type="protein sequence ID" value="SFC14076.1"/>
    <property type="molecule type" value="Genomic_DNA"/>
</dbReference>
<dbReference type="STRING" id="728005.SAMN04488059_102272"/>